<feature type="region of interest" description="Disordered" evidence="1">
    <location>
        <begin position="98"/>
        <end position="122"/>
    </location>
</feature>
<feature type="domain" description="DUF4939" evidence="2">
    <location>
        <begin position="24"/>
        <end position="83"/>
    </location>
</feature>
<evidence type="ECO:0000313" key="4">
    <source>
        <dbReference type="Proteomes" id="UP000694559"/>
    </source>
</evidence>
<organism evidence="3 4">
    <name type="scientific">Naja naja</name>
    <name type="common">Indian cobra</name>
    <dbReference type="NCBI Taxonomy" id="35670"/>
    <lineage>
        <taxon>Eukaryota</taxon>
        <taxon>Metazoa</taxon>
        <taxon>Chordata</taxon>
        <taxon>Craniata</taxon>
        <taxon>Vertebrata</taxon>
        <taxon>Euteleostomi</taxon>
        <taxon>Lepidosauria</taxon>
        <taxon>Squamata</taxon>
        <taxon>Bifurcata</taxon>
        <taxon>Unidentata</taxon>
        <taxon>Episquamata</taxon>
        <taxon>Toxicofera</taxon>
        <taxon>Serpentes</taxon>
        <taxon>Colubroidea</taxon>
        <taxon>Elapidae</taxon>
        <taxon>Elapinae</taxon>
        <taxon>Naja</taxon>
    </lineage>
</organism>
<evidence type="ECO:0000256" key="1">
    <source>
        <dbReference type="SAM" id="MobiDB-lite"/>
    </source>
</evidence>
<accession>A0A8C6XNU2</accession>
<dbReference type="OrthoDB" id="10426219at2759"/>
<sequence>VEGGVHRIHRGMTLPPMPQPAPCKNSPTPFKTMFDGTASKLAFFLNRAWSYINTHRDEFHDDAQLVRFLGDNLEEEASEWFIQLNDEGPLRFLTPKNQQGRELWQQDHPSFKMQTMKENHLA</sequence>
<feature type="compositionally biased region" description="Basic residues" evidence="1">
    <location>
        <begin position="1"/>
        <end position="10"/>
    </location>
</feature>
<name>A0A8C6XNU2_NAJNA</name>
<proteinExistence type="predicted"/>
<dbReference type="Pfam" id="PF16297">
    <property type="entry name" value="DUF4939"/>
    <property type="match status" value="1"/>
</dbReference>
<reference evidence="3" key="2">
    <citation type="submission" date="2025-09" db="UniProtKB">
        <authorList>
            <consortium name="Ensembl"/>
        </authorList>
    </citation>
    <scope>IDENTIFICATION</scope>
</reference>
<evidence type="ECO:0000259" key="2">
    <source>
        <dbReference type="Pfam" id="PF16297"/>
    </source>
</evidence>
<dbReference type="InterPro" id="IPR032549">
    <property type="entry name" value="DUF4939"/>
</dbReference>
<reference evidence="3" key="1">
    <citation type="submission" date="2025-08" db="UniProtKB">
        <authorList>
            <consortium name="Ensembl"/>
        </authorList>
    </citation>
    <scope>IDENTIFICATION</scope>
</reference>
<feature type="region of interest" description="Disordered" evidence="1">
    <location>
        <begin position="1"/>
        <end position="21"/>
    </location>
</feature>
<keyword evidence="4" id="KW-1185">Reference proteome</keyword>
<dbReference type="Proteomes" id="UP000694559">
    <property type="component" value="Unplaced"/>
</dbReference>
<evidence type="ECO:0000313" key="3">
    <source>
        <dbReference type="Ensembl" id="ENSNNAP00000016304.1"/>
    </source>
</evidence>
<dbReference type="AlphaFoldDB" id="A0A8C6XNU2"/>
<dbReference type="Ensembl" id="ENSNNAT00000017106.1">
    <property type="protein sequence ID" value="ENSNNAP00000016304.1"/>
    <property type="gene ID" value="ENSNNAG00000010979.1"/>
</dbReference>
<protein>
    <recommendedName>
        <fullName evidence="2">DUF4939 domain-containing protein</fullName>
    </recommendedName>
</protein>